<evidence type="ECO:0000313" key="2">
    <source>
        <dbReference type="EMBL" id="KAA8995419.1"/>
    </source>
</evidence>
<proteinExistence type="predicted"/>
<name>A0A5J5FQS6_9BACL</name>
<protein>
    <submittedName>
        <fullName evidence="2">Restriction endonuclease subunit S</fullName>
    </submittedName>
</protein>
<dbReference type="Pfam" id="PF26595">
    <property type="entry name" value="A_ENA"/>
    <property type="match status" value="1"/>
</dbReference>
<comment type="caution">
    <text evidence="2">The sequence shown here is derived from an EMBL/GenBank/DDBJ whole genome shotgun (WGS) entry which is preliminary data.</text>
</comment>
<dbReference type="AlphaFoldDB" id="A0A5J5FQS6"/>
<feature type="region of interest" description="Disordered" evidence="1">
    <location>
        <begin position="91"/>
        <end position="117"/>
    </location>
</feature>
<dbReference type="InterPro" id="IPR058705">
    <property type="entry name" value="A_ENA"/>
</dbReference>
<evidence type="ECO:0000313" key="3">
    <source>
        <dbReference type="Proteomes" id="UP000367750"/>
    </source>
</evidence>
<keyword evidence="2" id="KW-0540">Nuclease</keyword>
<dbReference type="Proteomes" id="UP000367750">
    <property type="component" value="Unassembled WGS sequence"/>
</dbReference>
<dbReference type="EMBL" id="VYKK01000043">
    <property type="protein sequence ID" value="KAA8995419.1"/>
    <property type="molecule type" value="Genomic_DNA"/>
</dbReference>
<gene>
    <name evidence="2" type="ORF">F4V43_19375</name>
</gene>
<dbReference type="RefSeq" id="WP_150459909.1">
    <property type="nucleotide sequence ID" value="NZ_VYKK01000043.1"/>
</dbReference>
<keyword evidence="2" id="KW-0378">Hydrolase</keyword>
<feature type="compositionally biased region" description="Gly residues" evidence="1">
    <location>
        <begin position="97"/>
        <end position="111"/>
    </location>
</feature>
<dbReference type="OrthoDB" id="2664174at2"/>
<reference evidence="2 3" key="1">
    <citation type="submission" date="2019-09" db="EMBL/GenBank/DDBJ databases">
        <title>Bacillus ochoae sp. nov., Paenibacillus whitsoniae sp. nov., Paenibacillus spiritus sp. nov. Isolated from the Mars Exploration Rover during spacecraft assembly.</title>
        <authorList>
            <person name="Seuylemezian A."/>
            <person name="Vaishampayan P."/>
        </authorList>
    </citation>
    <scope>NUCLEOTIDE SEQUENCE [LARGE SCALE GENOMIC DNA]</scope>
    <source>
        <strain evidence="2 3">MER_111</strain>
    </source>
</reference>
<keyword evidence="3" id="KW-1185">Reference proteome</keyword>
<keyword evidence="2" id="KW-0255">Endonuclease</keyword>
<sequence length="117" mass="12653">MSREQAYLRMLESTAAIQGNIALILEAKAAEAEKVRHWANHHIHSSAFDTHEEQLKESLSFHEAIVEMVESLTKLENGLCSNLKAVLDTGGEDGGEEGMGGGFSGMDGGFDFGNTDK</sequence>
<organism evidence="2 3">
    <name type="scientific">Paenibacillus spiritus</name>
    <dbReference type="NCBI Taxonomy" id="2496557"/>
    <lineage>
        <taxon>Bacteria</taxon>
        <taxon>Bacillati</taxon>
        <taxon>Bacillota</taxon>
        <taxon>Bacilli</taxon>
        <taxon>Bacillales</taxon>
        <taxon>Paenibacillaceae</taxon>
        <taxon>Paenibacillus</taxon>
    </lineage>
</organism>
<accession>A0A5J5FQS6</accession>
<dbReference type="GO" id="GO:0004519">
    <property type="term" value="F:endonuclease activity"/>
    <property type="evidence" value="ECO:0007669"/>
    <property type="project" value="UniProtKB-KW"/>
</dbReference>
<evidence type="ECO:0000256" key="1">
    <source>
        <dbReference type="SAM" id="MobiDB-lite"/>
    </source>
</evidence>